<sequence>MIQRIDSEAEPMPQPTTREQDEIRRLYQTLIEKRGEIKEIRIRNARRGSAWQDESALERDVTKSAENLRTMHGRILTQLAHRKDFKKLWLVLWYTELALAEHELREPATAVD</sequence>
<name>A0ACC1HRV8_9FUNG</name>
<protein>
    <submittedName>
        <fullName evidence="1">Uncharacterized protein</fullName>
    </submittedName>
</protein>
<accession>A0ACC1HRV8</accession>
<reference evidence="1" key="1">
    <citation type="submission" date="2022-06" db="EMBL/GenBank/DDBJ databases">
        <title>Phylogenomic reconstructions and comparative analyses of Kickxellomycotina fungi.</title>
        <authorList>
            <person name="Reynolds N.K."/>
            <person name="Stajich J.E."/>
            <person name="Barry K."/>
            <person name="Grigoriev I.V."/>
            <person name="Crous P."/>
            <person name="Smith M.E."/>
        </authorList>
    </citation>
    <scope>NUCLEOTIDE SEQUENCE</scope>
    <source>
        <strain evidence="1">RSA 2271</strain>
    </source>
</reference>
<keyword evidence="2" id="KW-1185">Reference proteome</keyword>
<proteinExistence type="predicted"/>
<organism evidence="1 2">
    <name type="scientific">Spiromyces aspiralis</name>
    <dbReference type="NCBI Taxonomy" id="68401"/>
    <lineage>
        <taxon>Eukaryota</taxon>
        <taxon>Fungi</taxon>
        <taxon>Fungi incertae sedis</taxon>
        <taxon>Zoopagomycota</taxon>
        <taxon>Kickxellomycotina</taxon>
        <taxon>Kickxellomycetes</taxon>
        <taxon>Kickxellales</taxon>
        <taxon>Kickxellaceae</taxon>
        <taxon>Spiromyces</taxon>
    </lineage>
</organism>
<gene>
    <name evidence="1" type="ORF">EV182_002881</name>
</gene>
<feature type="non-terminal residue" evidence="1">
    <location>
        <position position="112"/>
    </location>
</feature>
<evidence type="ECO:0000313" key="1">
    <source>
        <dbReference type="EMBL" id="KAJ1679026.1"/>
    </source>
</evidence>
<dbReference type="EMBL" id="JAMZIH010000662">
    <property type="protein sequence ID" value="KAJ1679026.1"/>
    <property type="molecule type" value="Genomic_DNA"/>
</dbReference>
<evidence type="ECO:0000313" key="2">
    <source>
        <dbReference type="Proteomes" id="UP001145114"/>
    </source>
</evidence>
<dbReference type="Proteomes" id="UP001145114">
    <property type="component" value="Unassembled WGS sequence"/>
</dbReference>
<comment type="caution">
    <text evidence="1">The sequence shown here is derived from an EMBL/GenBank/DDBJ whole genome shotgun (WGS) entry which is preliminary data.</text>
</comment>